<dbReference type="Proteomes" id="UP001159363">
    <property type="component" value="Chromosome 2"/>
</dbReference>
<dbReference type="EMBL" id="JARBHB010000002">
    <property type="protein sequence ID" value="KAJ8894359.1"/>
    <property type="molecule type" value="Genomic_DNA"/>
</dbReference>
<evidence type="ECO:0000313" key="3">
    <source>
        <dbReference type="Proteomes" id="UP001159363"/>
    </source>
</evidence>
<evidence type="ECO:0000256" key="1">
    <source>
        <dbReference type="SAM" id="MobiDB-lite"/>
    </source>
</evidence>
<feature type="region of interest" description="Disordered" evidence="1">
    <location>
        <begin position="229"/>
        <end position="255"/>
    </location>
</feature>
<comment type="caution">
    <text evidence="2">The sequence shown here is derived from an EMBL/GenBank/DDBJ whole genome shotgun (WGS) entry which is preliminary data.</text>
</comment>
<evidence type="ECO:0000313" key="2">
    <source>
        <dbReference type="EMBL" id="KAJ8894359.1"/>
    </source>
</evidence>
<organism evidence="2 3">
    <name type="scientific">Dryococelus australis</name>
    <dbReference type="NCBI Taxonomy" id="614101"/>
    <lineage>
        <taxon>Eukaryota</taxon>
        <taxon>Metazoa</taxon>
        <taxon>Ecdysozoa</taxon>
        <taxon>Arthropoda</taxon>
        <taxon>Hexapoda</taxon>
        <taxon>Insecta</taxon>
        <taxon>Pterygota</taxon>
        <taxon>Neoptera</taxon>
        <taxon>Polyneoptera</taxon>
        <taxon>Phasmatodea</taxon>
        <taxon>Verophasmatodea</taxon>
        <taxon>Anareolatae</taxon>
        <taxon>Phasmatidae</taxon>
        <taxon>Eurycanthinae</taxon>
        <taxon>Dryococelus</taxon>
    </lineage>
</organism>
<feature type="region of interest" description="Disordered" evidence="1">
    <location>
        <begin position="45"/>
        <end position="66"/>
    </location>
</feature>
<gene>
    <name evidence="2" type="ORF">PR048_006989</name>
</gene>
<feature type="compositionally biased region" description="Basic and acidic residues" evidence="1">
    <location>
        <begin position="52"/>
        <end position="61"/>
    </location>
</feature>
<proteinExistence type="predicted"/>
<sequence>MDPQQVNSNGVLHCECGQGRLGREKHVVDGVARAGNLLTCMWTQPGPAARKGGSEPRQPLEHKRRPMARVTRAVRGEMRTDHPPAAPSSHHQPPHEGWKWGGATADPPCSSVCRHSSPLSARPALLLTPFQTVWNSTKCVGFLFGVNRAGRCRRSAGFFGYLPFPPLLHSDTAPYSSRLALIGSQDLDVKNPHKYLHYPLISFKEIGHSTTALVLLAQEFPEACQTEVGVPANDSSERGATRGCKDGGKWEMPEKTTPTSGFIQYDYHVRKNPRATPPGIELGSSWWKASSLIINTTAAPTVSLLASHQGDPRSILGRVTPDFGMWDSCRTMPLIGVVFTGISRFPRHFIPALLHTNLDHPHRLSRSRC</sequence>
<feature type="region of interest" description="Disordered" evidence="1">
    <location>
        <begin position="79"/>
        <end position="101"/>
    </location>
</feature>
<protein>
    <submittedName>
        <fullName evidence="2">Uncharacterized protein</fullName>
    </submittedName>
</protein>
<feature type="compositionally biased region" description="Basic and acidic residues" evidence="1">
    <location>
        <begin position="235"/>
        <end position="254"/>
    </location>
</feature>
<keyword evidence="3" id="KW-1185">Reference proteome</keyword>
<accession>A0ABQ9ICG6</accession>
<reference evidence="2 3" key="1">
    <citation type="submission" date="2023-02" db="EMBL/GenBank/DDBJ databases">
        <title>LHISI_Scaffold_Assembly.</title>
        <authorList>
            <person name="Stuart O.P."/>
            <person name="Cleave R."/>
            <person name="Magrath M.J.L."/>
            <person name="Mikheyev A.S."/>
        </authorList>
    </citation>
    <scope>NUCLEOTIDE SEQUENCE [LARGE SCALE GENOMIC DNA]</scope>
    <source>
        <strain evidence="2">Daus_M_001</strain>
        <tissue evidence="2">Leg muscle</tissue>
    </source>
</reference>
<name>A0ABQ9ICG6_9NEOP</name>